<organism evidence="2 3">
    <name type="scientific">Streptomyces albospinus</name>
    <dbReference type="NCBI Taxonomy" id="285515"/>
    <lineage>
        <taxon>Bacteria</taxon>
        <taxon>Bacillati</taxon>
        <taxon>Actinomycetota</taxon>
        <taxon>Actinomycetes</taxon>
        <taxon>Kitasatosporales</taxon>
        <taxon>Streptomycetaceae</taxon>
        <taxon>Streptomyces</taxon>
    </lineage>
</organism>
<dbReference type="Proteomes" id="UP000654471">
    <property type="component" value="Unassembled WGS sequence"/>
</dbReference>
<gene>
    <name evidence="2" type="ORF">GCM10010211_76360</name>
</gene>
<evidence type="ECO:0000313" key="2">
    <source>
        <dbReference type="EMBL" id="GGU97818.1"/>
    </source>
</evidence>
<evidence type="ECO:0000256" key="1">
    <source>
        <dbReference type="SAM" id="Phobius"/>
    </source>
</evidence>
<keyword evidence="1" id="KW-0472">Membrane</keyword>
<reference evidence="3" key="1">
    <citation type="journal article" date="2019" name="Int. J. Syst. Evol. Microbiol.">
        <title>The Global Catalogue of Microorganisms (GCM) 10K type strain sequencing project: providing services to taxonomists for standard genome sequencing and annotation.</title>
        <authorList>
            <consortium name="The Broad Institute Genomics Platform"/>
            <consortium name="The Broad Institute Genome Sequencing Center for Infectious Disease"/>
            <person name="Wu L."/>
            <person name="Ma J."/>
        </authorList>
    </citation>
    <scope>NUCLEOTIDE SEQUENCE [LARGE SCALE GENOMIC DNA]</scope>
    <source>
        <strain evidence="3">JCM 3399</strain>
    </source>
</reference>
<comment type="caution">
    <text evidence="2">The sequence shown here is derived from an EMBL/GenBank/DDBJ whole genome shotgun (WGS) entry which is preliminary data.</text>
</comment>
<accession>A0ABQ2VLX1</accession>
<feature type="transmembrane region" description="Helical" evidence="1">
    <location>
        <begin position="12"/>
        <end position="30"/>
    </location>
</feature>
<keyword evidence="1" id="KW-0812">Transmembrane</keyword>
<name>A0ABQ2VLX1_9ACTN</name>
<keyword evidence="3" id="KW-1185">Reference proteome</keyword>
<protein>
    <submittedName>
        <fullName evidence="2">Uncharacterized protein</fullName>
    </submittedName>
</protein>
<sequence length="86" mass="9005">MKHSYKSLMARGALAALGIATIVVGGLSFMDPDPDVGSLITLSGLQVALTSVTRYAGWPEPPSRRSGNSAWAVRQQCLSAPLPTAH</sequence>
<dbReference type="EMBL" id="BMRP01000057">
    <property type="protein sequence ID" value="GGU97818.1"/>
    <property type="molecule type" value="Genomic_DNA"/>
</dbReference>
<keyword evidence="1" id="KW-1133">Transmembrane helix</keyword>
<proteinExistence type="predicted"/>
<evidence type="ECO:0000313" key="3">
    <source>
        <dbReference type="Proteomes" id="UP000654471"/>
    </source>
</evidence>